<dbReference type="Proteomes" id="UP001497680">
    <property type="component" value="Unassembled WGS sequence"/>
</dbReference>
<keyword evidence="2" id="KW-1185">Reference proteome</keyword>
<dbReference type="EMBL" id="MU394285">
    <property type="protein sequence ID" value="KAI6091782.1"/>
    <property type="molecule type" value="Genomic_DNA"/>
</dbReference>
<gene>
    <name evidence="1" type="ORF">F4821DRAFT_172930</name>
</gene>
<protein>
    <submittedName>
        <fullName evidence="1">Uncharacterized protein</fullName>
    </submittedName>
</protein>
<comment type="caution">
    <text evidence="1">The sequence shown here is derived from an EMBL/GenBank/DDBJ whole genome shotgun (WGS) entry which is preliminary data.</text>
</comment>
<reference evidence="1 2" key="1">
    <citation type="journal article" date="2022" name="New Phytol.">
        <title>Ecological generalism drives hyperdiversity of secondary metabolite gene clusters in xylarialean endophytes.</title>
        <authorList>
            <person name="Franco M.E.E."/>
            <person name="Wisecaver J.H."/>
            <person name="Arnold A.E."/>
            <person name="Ju Y.M."/>
            <person name="Slot J.C."/>
            <person name="Ahrendt S."/>
            <person name="Moore L.P."/>
            <person name="Eastman K.E."/>
            <person name="Scott K."/>
            <person name="Konkel Z."/>
            <person name="Mondo S.J."/>
            <person name="Kuo A."/>
            <person name="Hayes R.D."/>
            <person name="Haridas S."/>
            <person name="Andreopoulos B."/>
            <person name="Riley R."/>
            <person name="LaButti K."/>
            <person name="Pangilinan J."/>
            <person name="Lipzen A."/>
            <person name="Amirebrahimi M."/>
            <person name="Yan J."/>
            <person name="Adam C."/>
            <person name="Keymanesh K."/>
            <person name="Ng V."/>
            <person name="Louie K."/>
            <person name="Northen T."/>
            <person name="Drula E."/>
            <person name="Henrissat B."/>
            <person name="Hsieh H.M."/>
            <person name="Youens-Clark K."/>
            <person name="Lutzoni F."/>
            <person name="Miadlikowska J."/>
            <person name="Eastwood D.C."/>
            <person name="Hamelin R.C."/>
            <person name="Grigoriev I.V."/>
            <person name="U'Ren J.M."/>
        </authorList>
    </citation>
    <scope>NUCLEOTIDE SEQUENCE [LARGE SCALE GENOMIC DNA]</scope>
    <source>
        <strain evidence="1 2">ER1909</strain>
    </source>
</reference>
<accession>A0ACC0DHG9</accession>
<organism evidence="1 2">
    <name type="scientific">Hypoxylon rubiginosum</name>
    <dbReference type="NCBI Taxonomy" id="110542"/>
    <lineage>
        <taxon>Eukaryota</taxon>
        <taxon>Fungi</taxon>
        <taxon>Dikarya</taxon>
        <taxon>Ascomycota</taxon>
        <taxon>Pezizomycotina</taxon>
        <taxon>Sordariomycetes</taxon>
        <taxon>Xylariomycetidae</taxon>
        <taxon>Xylariales</taxon>
        <taxon>Hypoxylaceae</taxon>
        <taxon>Hypoxylon</taxon>
    </lineage>
</organism>
<sequence>MNIGPLTTLFIPPLDCQNQDVAATSFNNSEDTRYLLTAGAGTVTCFPFGAEVGGGNYFSPGRCPQGYTTACSSMSTYSRLGSTESIATCCPTASGFSFQCVTDASSISTLYYSNWGVFLPCTMLGDSIYLIPATQASSLPSTALSGLGVDSDNNTYVLNPIINGRGIEIRWQSTDEAVLSTTSSLSTSSAGPSTTATPVLSTSTPDPTSTTTPTEPAATLSAGAIAGICIGAIVGAIILIASAWKIFLMKRRRRREQALAAPEEQGYTDAGKNEPASDQQAQLFCNQGSQHLSGVFVAGMPAEQELRGSFPGAGNMAELSATRLSPSPSELQG</sequence>
<evidence type="ECO:0000313" key="2">
    <source>
        <dbReference type="Proteomes" id="UP001497680"/>
    </source>
</evidence>
<proteinExistence type="predicted"/>
<name>A0ACC0DHG9_9PEZI</name>
<evidence type="ECO:0000313" key="1">
    <source>
        <dbReference type="EMBL" id="KAI6091782.1"/>
    </source>
</evidence>